<dbReference type="GO" id="GO:0006646">
    <property type="term" value="P:phosphatidylethanolamine biosynthetic process"/>
    <property type="evidence" value="ECO:0007669"/>
    <property type="project" value="TreeGrafter"/>
</dbReference>
<dbReference type="GO" id="GO:0005737">
    <property type="term" value="C:cytoplasm"/>
    <property type="evidence" value="ECO:0007669"/>
    <property type="project" value="TreeGrafter"/>
</dbReference>
<dbReference type="Gene3D" id="3.90.1200.10">
    <property type="match status" value="1"/>
</dbReference>
<dbReference type="STRING" id="1754191.A0A1Y1V7N9"/>
<dbReference type="EC" id="2.7.1.82" evidence="3"/>
<dbReference type="InterPro" id="IPR011009">
    <property type="entry name" value="Kinase-like_dom_sf"/>
</dbReference>
<proteinExistence type="inferred from homology"/>
<keyword evidence="4" id="KW-0808">Transferase</keyword>
<reference evidence="4 5" key="1">
    <citation type="submission" date="2016-08" db="EMBL/GenBank/DDBJ databases">
        <title>Genomes of anaerobic fungi encode conserved fungal cellulosomes for biomass hydrolysis.</title>
        <authorList>
            <consortium name="DOE Joint Genome Institute"/>
            <person name="Haitjema C.H."/>
            <person name="Gilmore S.P."/>
            <person name="Henske J.K."/>
            <person name="Solomon K.V."/>
            <person name="De Groot R."/>
            <person name="Kuo A."/>
            <person name="Mondo S.J."/>
            <person name="Salamov A.A."/>
            <person name="Labutti K."/>
            <person name="Zhao Z."/>
            <person name="Chiniquy J."/>
            <person name="Barry K."/>
            <person name="Brewer H.M."/>
            <person name="Purvine S.O."/>
            <person name="Wright A.T."/>
            <person name="Boxma B."/>
            <person name="Van Alen T."/>
            <person name="Hackstein J.H."/>
            <person name="Baker S.E."/>
            <person name="Grigoriev I.V."/>
            <person name="O'Malley M.A."/>
        </authorList>
    </citation>
    <scope>NUCLEOTIDE SEQUENCE [LARGE SCALE GENOMIC DNA]</scope>
    <source>
        <strain evidence="5">finn</strain>
    </source>
</reference>
<evidence type="ECO:0000313" key="5">
    <source>
        <dbReference type="Proteomes" id="UP000193719"/>
    </source>
</evidence>
<evidence type="ECO:0000256" key="1">
    <source>
        <dbReference type="ARBA" id="ARBA00037883"/>
    </source>
</evidence>
<dbReference type="CDD" id="cd05157">
    <property type="entry name" value="ETNK_euk"/>
    <property type="match status" value="1"/>
</dbReference>
<dbReference type="Proteomes" id="UP000193719">
    <property type="component" value="Unassembled WGS sequence"/>
</dbReference>
<dbReference type="Pfam" id="PF01633">
    <property type="entry name" value="Choline_kinase"/>
    <property type="match status" value="1"/>
</dbReference>
<evidence type="ECO:0000313" key="4">
    <source>
        <dbReference type="EMBL" id="ORX47913.1"/>
    </source>
</evidence>
<gene>
    <name evidence="4" type="ORF">BCR36DRAFT_413440</name>
</gene>
<evidence type="ECO:0000256" key="3">
    <source>
        <dbReference type="ARBA" id="ARBA00038874"/>
    </source>
</evidence>
<comment type="caution">
    <text evidence="4">The sequence shown here is derived from an EMBL/GenBank/DDBJ whole genome shotgun (WGS) entry which is preliminary data.</text>
</comment>
<accession>A0A1Y1V7N9</accession>
<dbReference type="EMBL" id="MCFH01000029">
    <property type="protein sequence ID" value="ORX47913.1"/>
    <property type="molecule type" value="Genomic_DNA"/>
</dbReference>
<dbReference type="PANTHER" id="PTHR22603">
    <property type="entry name" value="CHOLINE/ETHANOALAMINE KINASE"/>
    <property type="match status" value="1"/>
</dbReference>
<dbReference type="SUPFAM" id="SSF56112">
    <property type="entry name" value="Protein kinase-like (PK-like)"/>
    <property type="match status" value="1"/>
</dbReference>
<protein>
    <recommendedName>
        <fullName evidence="3">ethanolamine kinase</fullName>
        <ecNumber evidence="3">2.7.1.82</ecNumber>
    </recommendedName>
</protein>
<dbReference type="Gene3D" id="3.30.200.20">
    <property type="entry name" value="Phosphorylase Kinase, domain 1"/>
    <property type="match status" value="1"/>
</dbReference>
<sequence length="354" mass="41637">MSTAVEEEYFKNKIASIEKFDFTLNTESQETIFEGIKIILKHFLPEWNDLKFTPQTDGITNTLILVSCPQGKVIVRVFGNGTEYIINRNAEQKNFIFLSDNKLAAPIIGNFNNGFVHGYVEGSVFSVPDMSDPQKSLLVAKKIGKWHSLNFPFEKKSSVYDVINKWIDEAPEVFEDKRKNEIYYSKDYLRKENLRNEINFLKEKLDEISSPLAFCHCDLLYGNIILHKDENGNDDVTFIDYEYGSINPRGFDIGNHFNEYAGFDCDYNLYPSKEFQYKWLKVYLQSYLGKENISEKEIEDLYREVNKYALLSHYYWGVWAILQAKYSQIDFDYISYSILRLDEYYNQKERFLSL</sequence>
<comment type="pathway">
    <text evidence="1">Phospholipid metabolism; phosphatidylethanolamine biosynthesis; phosphatidylethanolamine from ethanolamine: step 1/3.</text>
</comment>
<dbReference type="OrthoDB" id="10267235at2759"/>
<dbReference type="PANTHER" id="PTHR22603:SF66">
    <property type="entry name" value="ETHANOLAMINE KINASE"/>
    <property type="match status" value="1"/>
</dbReference>
<dbReference type="GO" id="GO:0004305">
    <property type="term" value="F:ethanolamine kinase activity"/>
    <property type="evidence" value="ECO:0007669"/>
    <property type="project" value="UniProtKB-EC"/>
</dbReference>
<reference evidence="4 5" key="2">
    <citation type="submission" date="2016-08" db="EMBL/GenBank/DDBJ databases">
        <title>Pervasive Adenine N6-methylation of Active Genes in Fungi.</title>
        <authorList>
            <consortium name="DOE Joint Genome Institute"/>
            <person name="Mondo S.J."/>
            <person name="Dannebaum R.O."/>
            <person name="Kuo R.C."/>
            <person name="Labutti K."/>
            <person name="Haridas S."/>
            <person name="Kuo A."/>
            <person name="Salamov A."/>
            <person name="Ahrendt S.R."/>
            <person name="Lipzen A."/>
            <person name="Sullivan W."/>
            <person name="Andreopoulos W.B."/>
            <person name="Clum A."/>
            <person name="Lindquist E."/>
            <person name="Daum C."/>
            <person name="Ramamoorthy G.K."/>
            <person name="Gryganskyi A."/>
            <person name="Culley D."/>
            <person name="Magnuson J.K."/>
            <person name="James T.Y."/>
            <person name="O'Malley M.A."/>
            <person name="Stajich J.E."/>
            <person name="Spatafora J.W."/>
            <person name="Visel A."/>
            <person name="Grigoriev I.V."/>
        </authorList>
    </citation>
    <scope>NUCLEOTIDE SEQUENCE [LARGE SCALE GENOMIC DNA]</scope>
    <source>
        <strain evidence="5">finn</strain>
    </source>
</reference>
<evidence type="ECO:0000256" key="2">
    <source>
        <dbReference type="ARBA" id="ARBA00038211"/>
    </source>
</evidence>
<name>A0A1Y1V7N9_9FUNG</name>
<comment type="similarity">
    <text evidence="2">Belongs to the choline/ethanolamine kinase family.</text>
</comment>
<dbReference type="AlphaFoldDB" id="A0A1Y1V7N9"/>
<keyword evidence="5" id="KW-1185">Reference proteome</keyword>
<keyword evidence="4" id="KW-0418">Kinase</keyword>
<organism evidence="4 5">
    <name type="scientific">Piromyces finnis</name>
    <dbReference type="NCBI Taxonomy" id="1754191"/>
    <lineage>
        <taxon>Eukaryota</taxon>
        <taxon>Fungi</taxon>
        <taxon>Fungi incertae sedis</taxon>
        <taxon>Chytridiomycota</taxon>
        <taxon>Chytridiomycota incertae sedis</taxon>
        <taxon>Neocallimastigomycetes</taxon>
        <taxon>Neocallimastigales</taxon>
        <taxon>Neocallimastigaceae</taxon>
        <taxon>Piromyces</taxon>
    </lineage>
</organism>